<dbReference type="AlphaFoldDB" id="A0A1C6RIH6"/>
<dbReference type="EMBL" id="FMHW01000002">
    <property type="protein sequence ID" value="SCL16964.1"/>
    <property type="molecule type" value="Genomic_DNA"/>
</dbReference>
<proteinExistence type="predicted"/>
<sequence>MLAATGRTGVAPTWPTTRASPPTRPRSSRAASPARRRTPSRTGGCRQYAHGSTGPAFRLGRPDHPRPERAVKLGETMLAPQQLARLVGETVQRSATPTTARSSGCTCAGQRPRPAGRQSWRSTDPHRAEGVGHRPHPARRPAALHPRHVPEDVDPCRPVIHADYVLLDEAQDSNPAVAGLVSRQPAQRILVATARRPSTAGGRDRRHGQLRRPPLPAQPVLPVRAGGRRGGEQVAVPAGNAAAADRVRPDPVRSAR</sequence>
<dbReference type="STRING" id="145854.GA0074692_0056"/>
<feature type="compositionally biased region" description="Basic and acidic residues" evidence="1">
    <location>
        <begin position="245"/>
        <end position="256"/>
    </location>
</feature>
<feature type="compositionally biased region" description="Low complexity" evidence="1">
    <location>
        <begin position="11"/>
        <end position="21"/>
    </location>
</feature>
<reference evidence="3" key="1">
    <citation type="submission" date="2016-06" db="EMBL/GenBank/DDBJ databases">
        <authorList>
            <person name="Varghese N."/>
            <person name="Submissions Spin"/>
        </authorList>
    </citation>
    <scope>NUCLEOTIDE SEQUENCE [LARGE SCALE GENOMIC DNA]</scope>
    <source>
        <strain evidence="3">DSM 43817</strain>
    </source>
</reference>
<feature type="region of interest" description="Disordered" evidence="1">
    <location>
        <begin position="1"/>
        <end position="71"/>
    </location>
</feature>
<feature type="compositionally biased region" description="Basic and acidic residues" evidence="1">
    <location>
        <begin position="123"/>
        <end position="132"/>
    </location>
</feature>
<dbReference type="Proteomes" id="UP000198959">
    <property type="component" value="Unassembled WGS sequence"/>
</dbReference>
<feature type="region of interest" description="Disordered" evidence="1">
    <location>
        <begin position="91"/>
        <end position="150"/>
    </location>
</feature>
<keyword evidence="3" id="KW-1185">Reference proteome</keyword>
<feature type="compositionally biased region" description="Polar residues" evidence="1">
    <location>
        <begin position="91"/>
        <end position="105"/>
    </location>
</feature>
<name>A0A1C6RIH6_9ACTN</name>
<protein>
    <submittedName>
        <fullName evidence="2">Uncharacterized protein</fullName>
    </submittedName>
</protein>
<accession>A0A1C6RIH6</accession>
<gene>
    <name evidence="2" type="ORF">GA0074692_0056</name>
</gene>
<evidence type="ECO:0000256" key="1">
    <source>
        <dbReference type="SAM" id="MobiDB-lite"/>
    </source>
</evidence>
<evidence type="ECO:0000313" key="2">
    <source>
        <dbReference type="EMBL" id="SCL16964.1"/>
    </source>
</evidence>
<organism evidence="2 3">
    <name type="scientific">Micromonospora pallida</name>
    <dbReference type="NCBI Taxonomy" id="145854"/>
    <lineage>
        <taxon>Bacteria</taxon>
        <taxon>Bacillati</taxon>
        <taxon>Actinomycetota</taxon>
        <taxon>Actinomycetes</taxon>
        <taxon>Micromonosporales</taxon>
        <taxon>Micromonosporaceae</taxon>
        <taxon>Micromonospora</taxon>
    </lineage>
</organism>
<feature type="compositionally biased region" description="Basic and acidic residues" evidence="1">
    <location>
        <begin position="60"/>
        <end position="71"/>
    </location>
</feature>
<feature type="compositionally biased region" description="Low complexity" evidence="1">
    <location>
        <begin position="235"/>
        <end position="244"/>
    </location>
</feature>
<evidence type="ECO:0000313" key="3">
    <source>
        <dbReference type="Proteomes" id="UP000198959"/>
    </source>
</evidence>
<feature type="region of interest" description="Disordered" evidence="1">
    <location>
        <begin position="193"/>
        <end position="256"/>
    </location>
</feature>